<dbReference type="KEGG" id="mbas:ALGA_3529"/>
<dbReference type="Proteomes" id="UP000218267">
    <property type="component" value="Chromosome"/>
</dbReference>
<sequence length="141" mass="16230">MKRILVIFGFLLSISCSSQNRIQIDSISNEEIVDIFNRIELLREFKTEDLMIRLFSYANESGSAGFNSGEITNDIYFAVSEFDELPKQSLFKIKNLYSTEIVSIDEIKNDKVLITLVHIENKTKKTLELELTINELIKTSN</sequence>
<protein>
    <submittedName>
        <fullName evidence="1">Uncharacterized protein</fullName>
    </submittedName>
</protein>
<evidence type="ECO:0000313" key="2">
    <source>
        <dbReference type="Proteomes" id="UP000218267"/>
    </source>
</evidence>
<reference evidence="1 2" key="1">
    <citation type="journal article" date="2018" name="Mar. Genomics">
        <title>Complete genome sequence of Marinifilaceae bacterium strain SPP2, isolated from the Antarctic marine sediment.</title>
        <authorList>
            <person name="Watanabe M."/>
            <person name="Kojima H."/>
            <person name="Fukui M."/>
        </authorList>
    </citation>
    <scope>NUCLEOTIDE SEQUENCE [LARGE SCALE GENOMIC DNA]</scope>
    <source>
        <strain evidence="1 2">SPP2</strain>
    </source>
</reference>
<dbReference type="OrthoDB" id="1446567at2"/>
<name>A0A1Y1CN54_9BACT</name>
<keyword evidence="2" id="KW-1185">Reference proteome</keyword>
<proteinExistence type="predicted"/>
<dbReference type="AlphaFoldDB" id="A0A1Y1CN54"/>
<dbReference type="EMBL" id="AP018042">
    <property type="protein sequence ID" value="BAX81827.1"/>
    <property type="molecule type" value="Genomic_DNA"/>
</dbReference>
<organism evidence="1 2">
    <name type="scientific">Labilibaculum antarcticum</name>
    <dbReference type="NCBI Taxonomy" id="1717717"/>
    <lineage>
        <taxon>Bacteria</taxon>
        <taxon>Pseudomonadati</taxon>
        <taxon>Bacteroidota</taxon>
        <taxon>Bacteroidia</taxon>
        <taxon>Marinilabiliales</taxon>
        <taxon>Marinifilaceae</taxon>
        <taxon>Labilibaculum</taxon>
    </lineage>
</organism>
<accession>A0A1Y1CN54</accession>
<evidence type="ECO:0000313" key="1">
    <source>
        <dbReference type="EMBL" id="BAX81827.1"/>
    </source>
</evidence>
<gene>
    <name evidence="1" type="ORF">ALGA_3529</name>
</gene>
<dbReference type="RefSeq" id="WP_096431576.1">
    <property type="nucleotide sequence ID" value="NZ_AP018042.1"/>
</dbReference>
<reference evidence="2" key="2">
    <citation type="journal article" date="2020" name="Antonie Van Leeuwenhoek">
        <title>Labilibaculum antarcticum sp. nov., a novel facultative anaerobic, psychrotorelant bacterium isolated from marine sediment of Antarctica.</title>
        <authorList>
            <person name="Watanabe M."/>
            <person name="Kojima H."/>
            <person name="Fukui M."/>
        </authorList>
    </citation>
    <scope>NUCLEOTIDE SEQUENCE [LARGE SCALE GENOMIC DNA]</scope>
    <source>
        <strain evidence="2">SPP2</strain>
    </source>
</reference>
<dbReference type="PROSITE" id="PS51257">
    <property type="entry name" value="PROKAR_LIPOPROTEIN"/>
    <property type="match status" value="1"/>
</dbReference>